<dbReference type="RefSeq" id="WP_346581779.1">
    <property type="nucleotide sequence ID" value="NZ_JBDJNQ010000008.1"/>
</dbReference>
<protein>
    <recommendedName>
        <fullName evidence="3">Fibrobacter succinogenes major paralogous domain-containing protein</fullName>
    </recommendedName>
</protein>
<reference evidence="1 2" key="1">
    <citation type="submission" date="2024-04" db="EMBL/GenBank/DDBJ databases">
        <title>WGS of bacteria from Torrens River.</title>
        <authorList>
            <person name="Wyrsch E.R."/>
            <person name="Drigo B."/>
        </authorList>
    </citation>
    <scope>NUCLEOTIDE SEQUENCE [LARGE SCALE GENOMIC DNA]</scope>
    <source>
        <strain evidence="1 2">TWI391</strain>
    </source>
</reference>
<name>A0ABV0BW53_9SPHI</name>
<evidence type="ECO:0000313" key="2">
    <source>
        <dbReference type="Proteomes" id="UP001409291"/>
    </source>
</evidence>
<organism evidence="1 2">
    <name type="scientific">Sphingobacterium kitahiroshimense</name>
    <dbReference type="NCBI Taxonomy" id="470446"/>
    <lineage>
        <taxon>Bacteria</taxon>
        <taxon>Pseudomonadati</taxon>
        <taxon>Bacteroidota</taxon>
        <taxon>Sphingobacteriia</taxon>
        <taxon>Sphingobacteriales</taxon>
        <taxon>Sphingobacteriaceae</taxon>
        <taxon>Sphingobacterium</taxon>
    </lineage>
</organism>
<comment type="caution">
    <text evidence="1">The sequence shown here is derived from an EMBL/GenBank/DDBJ whole genome shotgun (WGS) entry which is preliminary data.</text>
</comment>
<sequence>MLFLASCNKKEEKGNFEKRGPVVVHVEANEAEFKDVIDEPETGLKNFSSRSAVDFTEKYMLLSELRAGGPTASATSATGNVSEEGIAAEERADLALQTRYGVAVFDISGNYLTDRIYEHGREGATSPLILESGAEYRFIAYSVNSKDTLPALTFSDPAHKTLATASFSVAGDADAMYANIPMKVYHDQENILAITFKHLFSQITTVIDARATLGYKVTEVISNFSPHMSYASVALQDASIAYTGTSGAAAIIFNTYGTDVVTSMPTFINATANNTTSLTIDKLTVGPLVEMNLRKVLDDVKIEPGVKYTLTLTIKPKDDYLVHAGRPAVRINGTIWARHNLGADISADPDGPIDSLLHGDYYQWGRKDLVARRTSTVESNYDASYIPPPNAWNLSADDIPTKGWQDPCPTGYRIPSLTEIWMLIDGVVPNTVGDRSNSDTNYSGATVLTSKRKTDVKMTIPAQGYFEAIDNGPGVPATLKPLSFRGERAYFWHSLNQSSQVGGFSSGALGDANIFTGYFDVRASAYPIRCVAETL</sequence>
<proteinExistence type="predicted"/>
<dbReference type="EMBL" id="JBDJNQ010000008">
    <property type="protein sequence ID" value="MEN5378916.1"/>
    <property type="molecule type" value="Genomic_DNA"/>
</dbReference>
<gene>
    <name evidence="1" type="ORF">ABE541_16765</name>
</gene>
<dbReference type="InterPro" id="IPR025049">
    <property type="entry name" value="Mfa-like_1"/>
</dbReference>
<keyword evidence="2" id="KW-1185">Reference proteome</keyword>
<dbReference type="Proteomes" id="UP001409291">
    <property type="component" value="Unassembled WGS sequence"/>
</dbReference>
<evidence type="ECO:0008006" key="3">
    <source>
        <dbReference type="Google" id="ProtNLM"/>
    </source>
</evidence>
<dbReference type="Pfam" id="PF13149">
    <property type="entry name" value="Mfa_like_1"/>
    <property type="match status" value="1"/>
</dbReference>
<evidence type="ECO:0000313" key="1">
    <source>
        <dbReference type="EMBL" id="MEN5378916.1"/>
    </source>
</evidence>
<accession>A0ABV0BW53</accession>